<comment type="similarity">
    <text evidence="3">Belongs to the Nudix hydrolase family. PCD1 subfamily.</text>
</comment>
<dbReference type="InterPro" id="IPR045121">
    <property type="entry name" value="CoAse"/>
</dbReference>
<dbReference type="Pfam" id="PF00293">
    <property type="entry name" value="NUDIX"/>
    <property type="match status" value="1"/>
</dbReference>
<comment type="cofactor">
    <cofactor evidence="2">
        <name>Mg(2+)</name>
        <dbReference type="ChEBI" id="CHEBI:18420"/>
    </cofactor>
</comment>
<evidence type="ECO:0000256" key="4">
    <source>
        <dbReference type="ARBA" id="ARBA00022723"/>
    </source>
</evidence>
<keyword evidence="4" id="KW-0479">Metal-binding</keyword>
<comment type="cofactor">
    <cofactor evidence="1">
        <name>Mn(2+)</name>
        <dbReference type="ChEBI" id="CHEBI:29035"/>
    </cofactor>
</comment>
<evidence type="ECO:0000256" key="5">
    <source>
        <dbReference type="ARBA" id="ARBA00022801"/>
    </source>
</evidence>
<organism evidence="10 11">
    <name type="scientific">Tieghemiomyces parasiticus</name>
    <dbReference type="NCBI Taxonomy" id="78921"/>
    <lineage>
        <taxon>Eukaryota</taxon>
        <taxon>Fungi</taxon>
        <taxon>Fungi incertae sedis</taxon>
        <taxon>Zoopagomycota</taxon>
        <taxon>Kickxellomycotina</taxon>
        <taxon>Dimargaritomycetes</taxon>
        <taxon>Dimargaritales</taxon>
        <taxon>Dimargaritaceae</taxon>
        <taxon>Tieghemiomyces</taxon>
    </lineage>
</organism>
<dbReference type="PROSITE" id="PS01293">
    <property type="entry name" value="NUDIX_COA"/>
    <property type="match status" value="1"/>
</dbReference>
<dbReference type="GO" id="GO:0009132">
    <property type="term" value="P:nucleoside diphosphate metabolic process"/>
    <property type="evidence" value="ECO:0007669"/>
    <property type="project" value="InterPro"/>
</dbReference>
<sequence>MSGLGMSISRTVPWYRVTTRSWTGCRSPSGRQSHLTTRTQSTSASPQLPWRLDQSQVLADFRQCLATHNQRRDLPRFKYRSTGLREAAVLVPLCNVDGVPSVLFTVRSMNLRTHQGEVSFPGGKQDLTDADLEATCLRETDEEIALSASRIDILGRLPAVPNWDATIRVHPFVGVVDAGRPIDVTVLKFNSDELTEIFTVPVSRLLDSTARSSTTLRPSGLRIPVFETPPHITPPLWGLTAMILRDTLEALTGRRLDM</sequence>
<evidence type="ECO:0000256" key="6">
    <source>
        <dbReference type="ARBA" id="ARBA00022842"/>
    </source>
</evidence>
<dbReference type="InterPro" id="IPR000059">
    <property type="entry name" value="NUDIX_hydrolase_NudL_CS"/>
</dbReference>
<proteinExistence type="inferred from homology"/>
<evidence type="ECO:0000259" key="9">
    <source>
        <dbReference type="PROSITE" id="PS51462"/>
    </source>
</evidence>
<dbReference type="GO" id="GO:0030145">
    <property type="term" value="F:manganese ion binding"/>
    <property type="evidence" value="ECO:0007669"/>
    <property type="project" value="InterPro"/>
</dbReference>
<reference evidence="10" key="1">
    <citation type="submission" date="2022-07" db="EMBL/GenBank/DDBJ databases">
        <title>Phylogenomic reconstructions and comparative analyses of Kickxellomycotina fungi.</title>
        <authorList>
            <person name="Reynolds N.K."/>
            <person name="Stajich J.E."/>
            <person name="Barry K."/>
            <person name="Grigoriev I.V."/>
            <person name="Crous P."/>
            <person name="Smith M.E."/>
        </authorList>
    </citation>
    <scope>NUCLEOTIDE SEQUENCE</scope>
    <source>
        <strain evidence="10">RSA 861</strain>
    </source>
</reference>
<evidence type="ECO:0000256" key="7">
    <source>
        <dbReference type="ARBA" id="ARBA00023211"/>
    </source>
</evidence>
<dbReference type="CDD" id="cd03426">
    <property type="entry name" value="NUDIX_CoAse_Nudt7"/>
    <property type="match status" value="1"/>
</dbReference>
<dbReference type="OrthoDB" id="206213at2759"/>
<keyword evidence="6" id="KW-0460">Magnesium</keyword>
<feature type="region of interest" description="Disordered" evidence="8">
    <location>
        <begin position="24"/>
        <end position="46"/>
    </location>
</feature>
<dbReference type="Gene3D" id="3.90.79.10">
    <property type="entry name" value="Nucleoside Triphosphate Pyrophosphohydrolase"/>
    <property type="match status" value="1"/>
</dbReference>
<dbReference type="EMBL" id="JANBPT010000059">
    <property type="protein sequence ID" value="KAJ1928796.1"/>
    <property type="molecule type" value="Genomic_DNA"/>
</dbReference>
<name>A0A9W8E1M9_9FUNG</name>
<dbReference type="PROSITE" id="PS51462">
    <property type="entry name" value="NUDIX"/>
    <property type="match status" value="1"/>
</dbReference>
<dbReference type="AlphaFoldDB" id="A0A9W8E1M9"/>
<evidence type="ECO:0000256" key="8">
    <source>
        <dbReference type="SAM" id="MobiDB-lite"/>
    </source>
</evidence>
<keyword evidence="5" id="KW-0378">Hydrolase</keyword>
<gene>
    <name evidence="10" type="ORF">IWQ60_001750</name>
</gene>
<dbReference type="GO" id="GO:0000287">
    <property type="term" value="F:magnesium ion binding"/>
    <property type="evidence" value="ECO:0007669"/>
    <property type="project" value="InterPro"/>
</dbReference>
<evidence type="ECO:0000256" key="2">
    <source>
        <dbReference type="ARBA" id="ARBA00001946"/>
    </source>
</evidence>
<dbReference type="InterPro" id="IPR015797">
    <property type="entry name" value="NUDIX_hydrolase-like_dom_sf"/>
</dbReference>
<evidence type="ECO:0000256" key="3">
    <source>
        <dbReference type="ARBA" id="ARBA00006506"/>
    </source>
</evidence>
<keyword evidence="11" id="KW-1185">Reference proteome</keyword>
<dbReference type="Proteomes" id="UP001150569">
    <property type="component" value="Unassembled WGS sequence"/>
</dbReference>
<feature type="domain" description="Nudix hydrolase" evidence="9">
    <location>
        <begin position="84"/>
        <end position="222"/>
    </location>
</feature>
<accession>A0A9W8E1M9</accession>
<protein>
    <recommendedName>
        <fullName evidence="9">Nudix hydrolase domain-containing protein</fullName>
    </recommendedName>
</protein>
<keyword evidence="7" id="KW-0464">Manganese</keyword>
<comment type="caution">
    <text evidence="10">The sequence shown here is derived from an EMBL/GenBank/DDBJ whole genome shotgun (WGS) entry which is preliminary data.</text>
</comment>
<evidence type="ECO:0000313" key="11">
    <source>
        <dbReference type="Proteomes" id="UP001150569"/>
    </source>
</evidence>
<dbReference type="InterPro" id="IPR000086">
    <property type="entry name" value="NUDIX_hydrolase_dom"/>
</dbReference>
<dbReference type="PANTHER" id="PTHR12992">
    <property type="entry name" value="NUDIX HYDROLASE"/>
    <property type="match status" value="1"/>
</dbReference>
<evidence type="ECO:0000256" key="1">
    <source>
        <dbReference type="ARBA" id="ARBA00001936"/>
    </source>
</evidence>
<evidence type="ECO:0000313" key="10">
    <source>
        <dbReference type="EMBL" id="KAJ1928796.1"/>
    </source>
</evidence>
<dbReference type="GO" id="GO:0010945">
    <property type="term" value="F:coenzyme A diphosphatase activity"/>
    <property type="evidence" value="ECO:0007669"/>
    <property type="project" value="InterPro"/>
</dbReference>
<dbReference type="SUPFAM" id="SSF55811">
    <property type="entry name" value="Nudix"/>
    <property type="match status" value="1"/>
</dbReference>
<dbReference type="PANTHER" id="PTHR12992:SF11">
    <property type="entry name" value="MITOCHONDRIAL COENZYME A DIPHOSPHATASE NUDT8"/>
    <property type="match status" value="1"/>
</dbReference>